<reference evidence="2" key="1">
    <citation type="submission" date="2021-02" db="EMBL/GenBank/DDBJ databases">
        <authorList>
            <person name="Nowell W R."/>
        </authorList>
    </citation>
    <scope>NUCLEOTIDE SEQUENCE</scope>
</reference>
<protein>
    <submittedName>
        <fullName evidence="2">Uncharacterized protein</fullName>
    </submittedName>
</protein>
<dbReference type="EMBL" id="CAJOBP010007237">
    <property type="protein sequence ID" value="CAF4510277.1"/>
    <property type="molecule type" value="Genomic_DNA"/>
</dbReference>
<dbReference type="OrthoDB" id="6375801at2759"/>
<proteinExistence type="predicted"/>
<evidence type="ECO:0000313" key="1">
    <source>
        <dbReference type="EMBL" id="CAF3035993.1"/>
    </source>
</evidence>
<dbReference type="EMBL" id="CAJNYD010000258">
    <property type="protein sequence ID" value="CAF3239203.1"/>
    <property type="molecule type" value="Genomic_DNA"/>
</dbReference>
<evidence type="ECO:0000313" key="6">
    <source>
        <dbReference type="Proteomes" id="UP000663833"/>
    </source>
</evidence>
<evidence type="ECO:0000313" key="3">
    <source>
        <dbReference type="EMBL" id="CAF4510277.1"/>
    </source>
</evidence>
<evidence type="ECO:0000313" key="4">
    <source>
        <dbReference type="EMBL" id="CAF4551300.1"/>
    </source>
</evidence>
<dbReference type="EMBL" id="CAJNXB010000217">
    <property type="protein sequence ID" value="CAF3035993.1"/>
    <property type="molecule type" value="Genomic_DNA"/>
</dbReference>
<evidence type="ECO:0000313" key="7">
    <source>
        <dbReference type="Proteomes" id="UP000663873"/>
    </source>
</evidence>
<dbReference type="AlphaFoldDB" id="A0A817RAH1"/>
<organism evidence="2 6">
    <name type="scientific">Rotaria socialis</name>
    <dbReference type="NCBI Taxonomy" id="392032"/>
    <lineage>
        <taxon>Eukaryota</taxon>
        <taxon>Metazoa</taxon>
        <taxon>Spiralia</taxon>
        <taxon>Gnathifera</taxon>
        <taxon>Rotifera</taxon>
        <taxon>Eurotatoria</taxon>
        <taxon>Bdelloidea</taxon>
        <taxon>Philodinida</taxon>
        <taxon>Philodinidae</taxon>
        <taxon>Rotaria</taxon>
    </lineage>
</organism>
<dbReference type="EMBL" id="CAJOBO010005814">
    <property type="protein sequence ID" value="CAF4551300.1"/>
    <property type="molecule type" value="Genomic_DNA"/>
</dbReference>
<dbReference type="PANTHER" id="PTHR46601:SF1">
    <property type="entry name" value="ADF-H DOMAIN-CONTAINING PROTEIN"/>
    <property type="match status" value="1"/>
</dbReference>
<evidence type="ECO:0000313" key="5">
    <source>
        <dbReference type="EMBL" id="CAF4685108.1"/>
    </source>
</evidence>
<gene>
    <name evidence="4" type="ORF">HFQ381_LOCUS30892</name>
    <name evidence="2" type="ORF">LUA448_LOCUS4176</name>
    <name evidence="1" type="ORF">TIS948_LOCUS3253</name>
    <name evidence="5" type="ORF">TOA249_LOCUS16101</name>
    <name evidence="3" type="ORF">UJA718_LOCUS26943</name>
</gene>
<evidence type="ECO:0000313" key="2">
    <source>
        <dbReference type="EMBL" id="CAF3239203.1"/>
    </source>
</evidence>
<keyword evidence="7" id="KW-1185">Reference proteome</keyword>
<dbReference type="Proteomes" id="UP000663838">
    <property type="component" value="Unassembled WGS sequence"/>
</dbReference>
<dbReference type="PANTHER" id="PTHR46601">
    <property type="entry name" value="ULP_PROTEASE DOMAIN-CONTAINING PROTEIN"/>
    <property type="match status" value="1"/>
</dbReference>
<accession>A0A817RAH1</accession>
<dbReference type="Proteomes" id="UP000663873">
    <property type="component" value="Unassembled WGS sequence"/>
</dbReference>
<dbReference type="EMBL" id="CAJOBS010001080">
    <property type="protein sequence ID" value="CAF4685108.1"/>
    <property type="molecule type" value="Genomic_DNA"/>
</dbReference>
<comment type="caution">
    <text evidence="2">The sequence shown here is derived from an EMBL/GenBank/DDBJ whole genome shotgun (WGS) entry which is preliminary data.</text>
</comment>
<dbReference type="Proteomes" id="UP000663825">
    <property type="component" value="Unassembled WGS sequence"/>
</dbReference>
<dbReference type="Proteomes" id="UP000663833">
    <property type="component" value="Unassembled WGS sequence"/>
</dbReference>
<dbReference type="Proteomes" id="UP000663851">
    <property type="component" value="Unassembled WGS sequence"/>
</dbReference>
<name>A0A817RAH1_9BILA</name>
<sequence length="732" mass="84149">MPTIWCAKSDEHVGKSKVGQKPTFPKGKRRINHELAMFLTNQDGKYFQQDDFLCTICFETVKQNLAMNLPLITSSAMDIDDRKPERAAATTALLNISALTNIEMSFSDCEDVAPDNCEEEIMALELQLSRQKSLELLNNILSLVGLSSIRDIRNKIIVSKQVDLALSIIRQTAEQICDSTNQDIITDESDITINEAKQIVNNFKLLVETSDYNEQIRLLTLVPSTWGRTKITNIFHCSQHQARYSIYLRDADQILSLPVDLRGNIPFNPDVEKEIFDFYHRDDISRASPNKKDVLKNHNNPKLIRYMLMSIMEAYQQFVQENALMKVGKSKFASLKAKWIKTSTPHEICTCQYHQNPALLLDAFNKMNSSKLELTALINIVLCKTETSACYLQECSACSTILPSTFLFEQFKANSINEDSDITWITWERNEKRTELQRHTTSIAAFLEKLDALWSKFLVHHFYTIEQREYIKKIKNESSEKGTAIIQLDFAQNFTLVSQSSVQSSYWSQKQATLFTVHIKMGSGHRNLVFISDYMHHTTEFVYEAQKHIIEFLKKWYPNIKHVNYVSDGASAHFKNSKNMLNLTYHESDFGLKASWTFSSTSHGKGPVDGIGAAVKSRATRYLLSGTTHNAFLSPEEFFEYTKTANDHFVMKGDLEPNRPIETFYIKATDIQNVLKRTLERRWLEIDKKSWIEGIQNKHQFDPVGIGKIICRQTSSSQTYKIFDLYRQHSPN</sequence>